<accession>A0A4Y2GXA6</accession>
<protein>
    <submittedName>
        <fullName evidence="1">Uncharacterized protein</fullName>
    </submittedName>
</protein>
<evidence type="ECO:0000313" key="1">
    <source>
        <dbReference type="EMBL" id="GBM57777.1"/>
    </source>
</evidence>
<reference evidence="1 2" key="1">
    <citation type="journal article" date="2019" name="Sci. Rep.">
        <title>Orb-weaving spider Araneus ventricosus genome elucidates the spidroin gene catalogue.</title>
        <authorList>
            <person name="Kono N."/>
            <person name="Nakamura H."/>
            <person name="Ohtoshi R."/>
            <person name="Moran D.A.P."/>
            <person name="Shinohara A."/>
            <person name="Yoshida Y."/>
            <person name="Fujiwara M."/>
            <person name="Mori M."/>
            <person name="Tomita M."/>
            <person name="Arakawa K."/>
        </authorList>
    </citation>
    <scope>NUCLEOTIDE SEQUENCE [LARGE SCALE GENOMIC DNA]</scope>
</reference>
<dbReference type="EMBL" id="BGPR01001606">
    <property type="protein sequence ID" value="GBM57777.1"/>
    <property type="molecule type" value="Genomic_DNA"/>
</dbReference>
<sequence>MTRTTHELPAPSLSFRTIPAGGHLAPTDLACTRPAYTAVLRWNRDSNLQPSDPETLPPGHRVPCISQENKGCDFPSQFKATYILNDMHSYVFHSAAT</sequence>
<evidence type="ECO:0000313" key="2">
    <source>
        <dbReference type="Proteomes" id="UP000499080"/>
    </source>
</evidence>
<organism evidence="1 2">
    <name type="scientific">Araneus ventricosus</name>
    <name type="common">Orbweaver spider</name>
    <name type="synonym">Epeira ventricosa</name>
    <dbReference type="NCBI Taxonomy" id="182803"/>
    <lineage>
        <taxon>Eukaryota</taxon>
        <taxon>Metazoa</taxon>
        <taxon>Ecdysozoa</taxon>
        <taxon>Arthropoda</taxon>
        <taxon>Chelicerata</taxon>
        <taxon>Arachnida</taxon>
        <taxon>Araneae</taxon>
        <taxon>Araneomorphae</taxon>
        <taxon>Entelegynae</taxon>
        <taxon>Araneoidea</taxon>
        <taxon>Araneidae</taxon>
        <taxon>Araneus</taxon>
    </lineage>
</organism>
<gene>
    <name evidence="1" type="ORF">AVEN_90947_1</name>
</gene>
<dbReference type="AlphaFoldDB" id="A0A4Y2GXA6"/>
<dbReference type="Proteomes" id="UP000499080">
    <property type="component" value="Unassembled WGS sequence"/>
</dbReference>
<proteinExistence type="predicted"/>
<keyword evidence="2" id="KW-1185">Reference proteome</keyword>
<comment type="caution">
    <text evidence="1">The sequence shown here is derived from an EMBL/GenBank/DDBJ whole genome shotgun (WGS) entry which is preliminary data.</text>
</comment>
<name>A0A4Y2GXA6_ARAVE</name>